<feature type="compositionally biased region" description="Pro residues" evidence="7">
    <location>
        <begin position="112"/>
        <end position="123"/>
    </location>
</feature>
<proteinExistence type="predicted"/>
<feature type="zinc finger region" description="C3H1-type" evidence="6">
    <location>
        <begin position="153"/>
        <end position="175"/>
    </location>
</feature>
<dbReference type="Pfam" id="PF13923">
    <property type="entry name" value="zf-C3HC4_2"/>
    <property type="match status" value="1"/>
</dbReference>
<dbReference type="Proteomes" id="UP000440578">
    <property type="component" value="Unassembled WGS sequence"/>
</dbReference>
<feature type="compositionally biased region" description="Low complexity" evidence="7">
    <location>
        <begin position="299"/>
        <end position="308"/>
    </location>
</feature>
<dbReference type="AlphaFoldDB" id="A0A6A4WHR9"/>
<dbReference type="GO" id="GO:0003950">
    <property type="term" value="F:NAD+ poly-ADP-ribosyltransferase activity"/>
    <property type="evidence" value="ECO:0007669"/>
    <property type="project" value="TreeGrafter"/>
</dbReference>
<dbReference type="InterPro" id="IPR017907">
    <property type="entry name" value="Znf_RING_CS"/>
</dbReference>
<evidence type="ECO:0000256" key="7">
    <source>
        <dbReference type="SAM" id="MobiDB-lite"/>
    </source>
</evidence>
<sequence>MGLECLACCWPIPPADGGGRTSDGVCSAMGNSNSNEENRRRSNRSGYSSEFGVDVTDDMLEEQRRIFNQIQADDRRRAEELRERQQQQQQLEAERERQRRTERERQRRTLPTPVPSAPPPPAPAQAGISLPQVCYRHNTQQGCANRSCRRLHICRLFLADICKHGANCRYGHSLTTVHNQVVCNRYNLDTSRELASIQKLRRAFDENEELPPSGYARHLERCFKFGSKTSCTLSDCYRIHICRQFIAGTCGRTNCKFGHDLHTTHNNSVLSRHRVTRMRDSEIIELLRQKENPDGLQAGGAAAPSAPSVNSRRQQSAKPAGGPNQKKTGGATAPASPAGISDELQCPVCLDMFNRATTLGCGHTFCAQCLEDTRRSSDKCPMCPMCRAVITSSTHSVTLDNIIRSVLASQ</sequence>
<evidence type="ECO:0000313" key="11">
    <source>
        <dbReference type="Proteomes" id="UP000440578"/>
    </source>
</evidence>
<evidence type="ECO:0000256" key="1">
    <source>
        <dbReference type="ARBA" id="ARBA00022553"/>
    </source>
</evidence>
<organism evidence="10 11">
    <name type="scientific">Amphibalanus amphitrite</name>
    <name type="common">Striped barnacle</name>
    <name type="synonym">Balanus amphitrite</name>
    <dbReference type="NCBI Taxonomy" id="1232801"/>
    <lineage>
        <taxon>Eukaryota</taxon>
        <taxon>Metazoa</taxon>
        <taxon>Ecdysozoa</taxon>
        <taxon>Arthropoda</taxon>
        <taxon>Crustacea</taxon>
        <taxon>Multicrustacea</taxon>
        <taxon>Cirripedia</taxon>
        <taxon>Thoracica</taxon>
        <taxon>Thoracicalcarea</taxon>
        <taxon>Balanomorpha</taxon>
        <taxon>Balanoidea</taxon>
        <taxon>Balanidae</taxon>
        <taxon>Amphibalaninae</taxon>
        <taxon>Amphibalanus</taxon>
    </lineage>
</organism>
<dbReference type="PANTHER" id="PTHR45740:SF4">
    <property type="entry name" value="PROTEIN MONO-ADP-RIBOSYLTRANSFERASE PARP11"/>
    <property type="match status" value="1"/>
</dbReference>
<dbReference type="PROSITE" id="PS50089">
    <property type="entry name" value="ZF_RING_2"/>
    <property type="match status" value="1"/>
</dbReference>
<feature type="domain" description="C3H1-type" evidence="9">
    <location>
        <begin position="241"/>
        <end position="262"/>
    </location>
</feature>
<dbReference type="SMART" id="SM00356">
    <property type="entry name" value="ZnF_C3H1"/>
    <property type="match status" value="2"/>
</dbReference>
<dbReference type="OrthoDB" id="6105938at2759"/>
<dbReference type="SMART" id="SM00184">
    <property type="entry name" value="RING"/>
    <property type="match status" value="1"/>
</dbReference>
<dbReference type="InterPro" id="IPR001841">
    <property type="entry name" value="Znf_RING"/>
</dbReference>
<evidence type="ECO:0000313" key="10">
    <source>
        <dbReference type="EMBL" id="KAF0301608.1"/>
    </source>
</evidence>
<feature type="region of interest" description="Disordered" evidence="7">
    <location>
        <begin position="28"/>
        <end position="52"/>
    </location>
</feature>
<dbReference type="PANTHER" id="PTHR45740">
    <property type="entry name" value="POLY [ADP-RIBOSE] POLYMERASE"/>
    <property type="match status" value="1"/>
</dbReference>
<comment type="caution">
    <text evidence="10">The sequence shown here is derived from an EMBL/GenBank/DDBJ whole genome shotgun (WGS) entry which is preliminary data.</text>
</comment>
<evidence type="ECO:0000256" key="2">
    <source>
        <dbReference type="ARBA" id="ARBA00022723"/>
    </source>
</evidence>
<dbReference type="PROSITE" id="PS00518">
    <property type="entry name" value="ZF_RING_1"/>
    <property type="match status" value="1"/>
</dbReference>
<feature type="region of interest" description="Disordered" evidence="7">
    <location>
        <begin position="77"/>
        <end position="125"/>
    </location>
</feature>
<gene>
    <name evidence="10" type="primary">rnf8_3</name>
    <name evidence="10" type="ORF">FJT64_026150</name>
</gene>
<feature type="region of interest" description="Disordered" evidence="7">
    <location>
        <begin position="293"/>
        <end position="336"/>
    </location>
</feature>
<keyword evidence="4 6" id="KW-0863">Zinc-finger</keyword>
<feature type="zinc finger region" description="C3H1-type" evidence="6">
    <location>
        <begin position="241"/>
        <end position="262"/>
    </location>
</feature>
<dbReference type="Pfam" id="PF25261">
    <property type="entry name" value="zf-CCCH_PARP12"/>
    <property type="match status" value="2"/>
</dbReference>
<feature type="compositionally biased region" description="Basic and acidic residues" evidence="7">
    <location>
        <begin position="92"/>
        <end position="107"/>
    </location>
</feature>
<dbReference type="EMBL" id="VIIS01001147">
    <property type="protein sequence ID" value="KAF0301608.1"/>
    <property type="molecule type" value="Genomic_DNA"/>
</dbReference>
<keyword evidence="11" id="KW-1185">Reference proteome</keyword>
<evidence type="ECO:0000256" key="3">
    <source>
        <dbReference type="ARBA" id="ARBA00022737"/>
    </source>
</evidence>
<dbReference type="GO" id="GO:1990404">
    <property type="term" value="F:NAD+-protein mono-ADP-ribosyltransferase activity"/>
    <property type="evidence" value="ECO:0007669"/>
    <property type="project" value="TreeGrafter"/>
</dbReference>
<dbReference type="GO" id="GO:0008270">
    <property type="term" value="F:zinc ion binding"/>
    <property type="evidence" value="ECO:0007669"/>
    <property type="project" value="UniProtKB-KW"/>
</dbReference>
<dbReference type="InterPro" id="IPR000571">
    <property type="entry name" value="Znf_CCCH"/>
</dbReference>
<feature type="domain" description="C3H1-type" evidence="9">
    <location>
        <begin position="153"/>
        <end position="175"/>
    </location>
</feature>
<keyword evidence="1" id="KW-0597">Phosphoprotein</keyword>
<dbReference type="Gene3D" id="3.30.1370.210">
    <property type="match status" value="1"/>
</dbReference>
<evidence type="ECO:0000256" key="4">
    <source>
        <dbReference type="ARBA" id="ARBA00022771"/>
    </source>
</evidence>
<accession>A0A6A4WHR9</accession>
<dbReference type="Gene3D" id="3.30.40.10">
    <property type="entry name" value="Zinc/RING finger domain, C3HC4 (zinc finger)"/>
    <property type="match status" value="1"/>
</dbReference>
<keyword evidence="3" id="KW-0677">Repeat</keyword>
<dbReference type="PROSITE" id="PS50103">
    <property type="entry name" value="ZF_C3H1"/>
    <property type="match status" value="2"/>
</dbReference>
<evidence type="ECO:0000259" key="9">
    <source>
        <dbReference type="PROSITE" id="PS50103"/>
    </source>
</evidence>
<reference evidence="10 11" key="1">
    <citation type="submission" date="2019-07" db="EMBL/GenBank/DDBJ databases">
        <title>Draft genome assembly of a fouling barnacle, Amphibalanus amphitrite (Darwin, 1854): The first reference genome for Thecostraca.</title>
        <authorList>
            <person name="Kim W."/>
        </authorList>
    </citation>
    <scope>NUCLEOTIDE SEQUENCE [LARGE SCALE GENOMIC DNA]</scope>
    <source>
        <strain evidence="10">SNU_AA5</strain>
        <tissue evidence="10">Soma without cirri and trophi</tissue>
    </source>
</reference>
<feature type="domain" description="RING-type" evidence="8">
    <location>
        <begin position="346"/>
        <end position="387"/>
    </location>
</feature>
<keyword evidence="5 6" id="KW-0862">Zinc</keyword>
<evidence type="ECO:0000259" key="8">
    <source>
        <dbReference type="PROSITE" id="PS50089"/>
    </source>
</evidence>
<protein>
    <submittedName>
        <fullName evidence="10">E3 ubiquitin-protein ligase rnf8</fullName>
    </submittedName>
</protein>
<dbReference type="InterPro" id="IPR057602">
    <property type="entry name" value="Zfn-CCCH_PARP12"/>
</dbReference>
<keyword evidence="2 6" id="KW-0479">Metal-binding</keyword>
<dbReference type="InterPro" id="IPR013083">
    <property type="entry name" value="Znf_RING/FYVE/PHD"/>
</dbReference>
<dbReference type="SUPFAM" id="SSF57850">
    <property type="entry name" value="RING/U-box"/>
    <property type="match status" value="1"/>
</dbReference>
<dbReference type="InterPro" id="IPR051712">
    <property type="entry name" value="ARTD-AVP"/>
</dbReference>
<name>A0A6A4WHR9_AMPAM</name>
<evidence type="ECO:0000256" key="5">
    <source>
        <dbReference type="ARBA" id="ARBA00022833"/>
    </source>
</evidence>
<evidence type="ECO:0000256" key="6">
    <source>
        <dbReference type="PROSITE-ProRule" id="PRU00723"/>
    </source>
</evidence>
<dbReference type="GO" id="GO:0005634">
    <property type="term" value="C:nucleus"/>
    <property type="evidence" value="ECO:0007669"/>
    <property type="project" value="TreeGrafter"/>
</dbReference>